<dbReference type="Proteomes" id="UP000789702">
    <property type="component" value="Unassembled WGS sequence"/>
</dbReference>
<dbReference type="EMBL" id="CAJVPU010014861">
    <property type="protein sequence ID" value="CAG8642652.1"/>
    <property type="molecule type" value="Genomic_DNA"/>
</dbReference>
<sequence length="989" mass="112562">LMGLIFSRLHAIRASRQWTENETSTALILQEKIDSVDHLSTIYKTTIKSIISNEHILLRLNEAVNNQDLLIKSVIGHTIALHASIRHDSSPLANLLQNLHYCTGLFIPATPSDETSIVLSAVLLRGFSNGTGTCPECGRRIGGENHVAADGQTKLDTNPLRMSLSAKNQTGYIGEPINQESAYSVRMMSPTSYRILHLFIHVIIGAWAHASLALSFLQKNNTTATDAGRYCTDHIKNDWIVLRRILNTSDENLALILHSILDLMAQRPCKMVSLKTSAERDEWETEFKDRYVTPHVRNVTETAVNFQNKLAEADKSQDNVNIIEAEINQTLAMDNNYQLEHLPKMWRFISDISYQSLHAHYLSDEDVHSKKYPFLAQFFKHSEKLSLIKHLSPIVNFVQVLSSKLEYQLSRDDAETLTFGEFIDNEEGEADFEYSNNNLLRSAFEDFAESWNAIIDNVKNYQCHAIPDPKPLIDLNSPVVLGLIEPVNSGVYLCAILDYLIGLQNEFLQDVMTIPSESWNSLKFLDEASLNFNATVTQTSTQTGTTTMHHYIRSIRLENAKPNNFINYEWNDDLLQYSQRNLQMGRGDDVTFDLQKIEFELARQLVFGKVYIDTIEESQLYMEPFNFHLELFKGYMRILSDIKTLIPQKSISSYTMANIINLSTVSSSTKTSTTMDSLESMSYDSASKLLSCLEILLCFVKRKLISDSESLISDFVRQWAKLSVLVDNELFMNILKVDLRLKHVVALYELIEEQVANRVIIYVDDKYAESLTSDLEKEISDALDFNIIDDMDFEENSLQLMDDGNVIAEENEKKVKKIPVEVFAGTIKRFILRYLMKNLIKEDHPMSIYFTDNSLNLWPAQISEELIDELFPTSLMVCHAFEVYRFVSDKIERVKQVLSQNQNTKRFQRNRNPKQKDQNASHQSVGPENNSSSNRGSHSSRGGRGFNKGRNNTSRGQNQGISNVSGGNNHSENAESSKRGRGNNRKLIN</sequence>
<evidence type="ECO:0000313" key="1">
    <source>
        <dbReference type="EMBL" id="CAG8642652.1"/>
    </source>
</evidence>
<feature type="non-terminal residue" evidence="1">
    <location>
        <position position="1"/>
    </location>
</feature>
<keyword evidence="2" id="KW-1185">Reference proteome</keyword>
<evidence type="ECO:0000313" key="2">
    <source>
        <dbReference type="Proteomes" id="UP000789702"/>
    </source>
</evidence>
<reference evidence="1" key="1">
    <citation type="submission" date="2021-06" db="EMBL/GenBank/DDBJ databases">
        <authorList>
            <person name="Kallberg Y."/>
            <person name="Tangrot J."/>
            <person name="Rosling A."/>
        </authorList>
    </citation>
    <scope>NUCLEOTIDE SEQUENCE</scope>
    <source>
        <strain evidence="1">IL203A</strain>
    </source>
</reference>
<comment type="caution">
    <text evidence="1">The sequence shown here is derived from an EMBL/GenBank/DDBJ whole genome shotgun (WGS) entry which is preliminary data.</text>
</comment>
<proteinExistence type="predicted"/>
<accession>A0ACA9NB27</accession>
<name>A0ACA9NB27_9GLOM</name>
<organism evidence="1 2">
    <name type="scientific">Dentiscutata heterogama</name>
    <dbReference type="NCBI Taxonomy" id="1316150"/>
    <lineage>
        <taxon>Eukaryota</taxon>
        <taxon>Fungi</taxon>
        <taxon>Fungi incertae sedis</taxon>
        <taxon>Mucoromycota</taxon>
        <taxon>Glomeromycotina</taxon>
        <taxon>Glomeromycetes</taxon>
        <taxon>Diversisporales</taxon>
        <taxon>Gigasporaceae</taxon>
        <taxon>Dentiscutata</taxon>
    </lineage>
</organism>
<protein>
    <submittedName>
        <fullName evidence="1">4079_t:CDS:1</fullName>
    </submittedName>
</protein>
<gene>
    <name evidence="1" type="ORF">DHETER_LOCUS8913</name>
</gene>